<proteinExistence type="predicted"/>
<gene>
    <name evidence="2" type="ORF">glysoja_042393</name>
</gene>
<dbReference type="AlphaFoldDB" id="A0A0B2PF19"/>
<feature type="region of interest" description="Disordered" evidence="1">
    <location>
        <begin position="21"/>
        <end position="46"/>
    </location>
</feature>
<protein>
    <submittedName>
        <fullName evidence="2">Uncharacterized protein</fullName>
    </submittedName>
</protein>
<name>A0A0B2PF19_GLYSO</name>
<evidence type="ECO:0000256" key="1">
    <source>
        <dbReference type="SAM" id="MobiDB-lite"/>
    </source>
</evidence>
<evidence type="ECO:0000313" key="2">
    <source>
        <dbReference type="EMBL" id="KHN06124.1"/>
    </source>
</evidence>
<reference evidence="2" key="1">
    <citation type="submission" date="2014-07" db="EMBL/GenBank/DDBJ databases">
        <title>Identification of a novel salt tolerance gene in wild soybean by whole-genome sequencing.</title>
        <authorList>
            <person name="Lam H.-M."/>
            <person name="Qi X."/>
            <person name="Li M.-W."/>
            <person name="Liu X."/>
            <person name="Xie M."/>
            <person name="Ni M."/>
            <person name="Xu X."/>
        </authorList>
    </citation>
    <scope>NUCLEOTIDE SEQUENCE [LARGE SCALE GENOMIC DNA]</scope>
    <source>
        <tissue evidence="2">Root</tissue>
    </source>
</reference>
<organism evidence="2">
    <name type="scientific">Glycine soja</name>
    <name type="common">Wild soybean</name>
    <dbReference type="NCBI Taxonomy" id="3848"/>
    <lineage>
        <taxon>Eukaryota</taxon>
        <taxon>Viridiplantae</taxon>
        <taxon>Streptophyta</taxon>
        <taxon>Embryophyta</taxon>
        <taxon>Tracheophyta</taxon>
        <taxon>Spermatophyta</taxon>
        <taxon>Magnoliopsida</taxon>
        <taxon>eudicotyledons</taxon>
        <taxon>Gunneridae</taxon>
        <taxon>Pentapetalae</taxon>
        <taxon>rosids</taxon>
        <taxon>fabids</taxon>
        <taxon>Fabales</taxon>
        <taxon>Fabaceae</taxon>
        <taxon>Papilionoideae</taxon>
        <taxon>50 kb inversion clade</taxon>
        <taxon>NPAAA clade</taxon>
        <taxon>indigoferoid/millettioid clade</taxon>
        <taxon>Phaseoleae</taxon>
        <taxon>Glycine</taxon>
        <taxon>Glycine subgen. Soja</taxon>
    </lineage>
</organism>
<dbReference type="EMBL" id="KN667692">
    <property type="protein sequence ID" value="KHN06124.1"/>
    <property type="molecule type" value="Genomic_DNA"/>
</dbReference>
<accession>A0A0B2PF19</accession>
<sequence>MGPRMDANGEVICQSLVWSARRKGRQNEGGNDPAVRDTQPVQGRLD</sequence>
<dbReference type="Proteomes" id="UP000053555">
    <property type="component" value="Unassembled WGS sequence"/>
</dbReference>